<evidence type="ECO:0000313" key="2">
    <source>
        <dbReference type="Proteomes" id="UP001515683"/>
    </source>
</evidence>
<proteinExistence type="predicted"/>
<dbReference type="RefSeq" id="WP_167016961.1">
    <property type="nucleotide sequence ID" value="NZ_VWXF01000009.1"/>
</dbReference>
<evidence type="ECO:0008006" key="3">
    <source>
        <dbReference type="Google" id="ProtNLM"/>
    </source>
</evidence>
<dbReference type="NCBIfam" id="NF040486">
    <property type="entry name" value="SrfA_fam"/>
    <property type="match status" value="1"/>
</dbReference>
<gene>
    <name evidence="1" type="ORF">F3J40_18610</name>
</gene>
<name>A0ABX0RFY9_9GAMM</name>
<accession>A0ABX0RFY9</accession>
<organism evidence="1 2">
    <name type="scientific">Candidatus Pantoea multigeneris</name>
    <dbReference type="NCBI Taxonomy" id="2608357"/>
    <lineage>
        <taxon>Bacteria</taxon>
        <taxon>Pseudomonadati</taxon>
        <taxon>Pseudomonadota</taxon>
        <taxon>Gammaproteobacteria</taxon>
        <taxon>Enterobacterales</taxon>
        <taxon>Erwiniaceae</taxon>
        <taxon>Pantoea</taxon>
    </lineage>
</organism>
<dbReference type="Proteomes" id="UP001515683">
    <property type="component" value="Unassembled WGS sequence"/>
</dbReference>
<dbReference type="InterPro" id="IPR047774">
    <property type="entry name" value="SrfA-like"/>
</dbReference>
<protein>
    <recommendedName>
        <fullName evidence="3">Virulence factor</fullName>
    </recommendedName>
</protein>
<sequence length="402" mass="44093">MAKTFLRSGNPDALLSLGENGKPVFLSALQIRETLRLRNYSALADCLAIPQACDRGDRLYWYAPFEGKVKSWLAASPEERQQALTLLTEYQQTFREIAAKASATTSPAQQLFAALLSKSLHFPGQQYISLVNGKPVITFWGFVENHEQQNLDPLACLRDTLEERLPLLVAEKDVQETEVITPEPVSVVETPPAKPQSHTPRWVLPVSLAAACALGLSLLGWQLAHPPQPAVNPEVNKPVAAVKTQPQPAPIKLPLMPASIVESAPPPPPPVPVEPAKADDLVLNAEAVRAGTVQFLNGRWLVTLQPATPASWLPEFRYQFRNGRGSVTMVQSTGVRCSAEASGALMGSGELEIRSRFTARCSDGSRYRMPQLFCKQGEGAARCQAQLRDDQTFPMMIKRESR</sequence>
<evidence type="ECO:0000313" key="1">
    <source>
        <dbReference type="EMBL" id="NIF23593.1"/>
    </source>
</evidence>
<comment type="caution">
    <text evidence="1">The sequence shown here is derived from an EMBL/GenBank/DDBJ whole genome shotgun (WGS) entry which is preliminary data.</text>
</comment>
<dbReference type="EMBL" id="VWXF01000009">
    <property type="protein sequence ID" value="NIF23593.1"/>
    <property type="molecule type" value="Genomic_DNA"/>
</dbReference>
<keyword evidence="2" id="KW-1185">Reference proteome</keyword>
<reference evidence="1 2" key="1">
    <citation type="journal article" date="2019" name="bioRxiv">
        <title>Bacteria contribute to plant secondary compound degradation in a generalist herbivore system.</title>
        <authorList>
            <person name="Francoeur C.B."/>
            <person name="Khadempour L."/>
            <person name="Moreira-Soto R.D."/>
            <person name="Gotting K."/>
            <person name="Book A.J."/>
            <person name="Pinto-Tomas A.A."/>
            <person name="Keefover-Ring K."/>
            <person name="Currie C.R."/>
        </authorList>
    </citation>
    <scope>NUCLEOTIDE SEQUENCE [LARGE SCALE GENOMIC DNA]</scope>
    <source>
        <strain evidence="1">Acro-835</strain>
    </source>
</reference>